<dbReference type="OrthoDB" id="48317at2759"/>
<dbReference type="STRING" id="1081105.A0A167B7S9"/>
<dbReference type="PANTHER" id="PTHR45348">
    <property type="entry name" value="HYPOTHETICAL OXIDOREDUCTASE (EUROFUNG)"/>
    <property type="match status" value="1"/>
</dbReference>
<dbReference type="EMBL" id="AZHC01000021">
    <property type="protein sequence ID" value="OAA39749.1"/>
    <property type="molecule type" value="Genomic_DNA"/>
</dbReference>
<dbReference type="SUPFAM" id="SSF51735">
    <property type="entry name" value="NAD(P)-binding Rossmann-fold domains"/>
    <property type="match status" value="1"/>
</dbReference>
<dbReference type="SUPFAM" id="SSF50129">
    <property type="entry name" value="GroES-like"/>
    <property type="match status" value="1"/>
</dbReference>
<dbReference type="PANTHER" id="PTHR45348:SF1">
    <property type="entry name" value="TRANS-ENOYL REDUCTASE STHE"/>
    <property type="match status" value="1"/>
</dbReference>
<dbReference type="InterPro" id="IPR011032">
    <property type="entry name" value="GroES-like_sf"/>
</dbReference>
<dbReference type="InterPro" id="IPR036291">
    <property type="entry name" value="NAD(P)-bd_dom_sf"/>
</dbReference>
<proteinExistence type="inferred from homology"/>
<name>A0A167B7S9_METRR</name>
<evidence type="ECO:0000313" key="4">
    <source>
        <dbReference type="Proteomes" id="UP000243498"/>
    </source>
</evidence>
<reference evidence="3 4" key="1">
    <citation type="journal article" date="2016" name="Genome Biol. Evol.">
        <title>Divergent and convergent evolution of fungal pathogenicity.</title>
        <authorList>
            <person name="Shang Y."/>
            <person name="Xiao G."/>
            <person name="Zheng P."/>
            <person name="Cen K."/>
            <person name="Zhan S."/>
            <person name="Wang C."/>
        </authorList>
    </citation>
    <scope>NUCLEOTIDE SEQUENCE [LARGE SCALE GENOMIC DNA]</scope>
    <source>
        <strain evidence="3 4">RCEF 4871</strain>
    </source>
</reference>
<dbReference type="Proteomes" id="UP000243498">
    <property type="component" value="Unassembled WGS sequence"/>
</dbReference>
<dbReference type="InterPro" id="IPR047122">
    <property type="entry name" value="Trans-enoyl_RdTase-like"/>
</dbReference>
<dbReference type="Gene3D" id="3.90.180.10">
    <property type="entry name" value="Medium-chain alcohol dehydrogenases, catalytic domain"/>
    <property type="match status" value="1"/>
</dbReference>
<keyword evidence="4" id="KW-1185">Reference proteome</keyword>
<gene>
    <name evidence="3" type="ORF">NOR_06169</name>
</gene>
<dbReference type="CDD" id="cd08249">
    <property type="entry name" value="enoyl_reductase_like"/>
    <property type="match status" value="1"/>
</dbReference>
<protein>
    <submittedName>
        <fullName evidence="3">Alcohol dehydrogenase superfamily, zinc-type</fullName>
    </submittedName>
</protein>
<dbReference type="Gene3D" id="3.40.50.720">
    <property type="entry name" value="NAD(P)-binding Rossmann-like Domain"/>
    <property type="match status" value="1"/>
</dbReference>
<evidence type="ECO:0000256" key="2">
    <source>
        <dbReference type="ARBA" id="ARBA00023002"/>
    </source>
</evidence>
<sequence length="308" mass="33055">MPENSMAGCDFCGIIHEVGAKAASIHPRGTRVCGAVFPYHPKGAQNGAFAQFVAADCRLLLRVPDDWTDLEGASLGGVGWSTLCLAFADPEALALTGTPSRPVDRPGHAVIVYGGGTATGTLACQLLARSGYRPVVLSSNTSAPLAIKRGAVGVASYASSDCVETVRSLAEGPIRHVLDCITDSHSAAICFSAIYRAGGRYACLERFQESWRTRRAVKVKEVMGYEMLNTDVDLGPTVYTRKSSQVMFDIGKQWAKEMQFLLDMGAIESHPIREVDGQWNGIMQAFAMLEEGKARGQRLVVRVSTGIP</sequence>
<keyword evidence="2" id="KW-0560">Oxidoreductase</keyword>
<evidence type="ECO:0000313" key="3">
    <source>
        <dbReference type="EMBL" id="OAA39749.1"/>
    </source>
</evidence>
<evidence type="ECO:0000256" key="1">
    <source>
        <dbReference type="ARBA" id="ARBA00008072"/>
    </source>
</evidence>
<dbReference type="AlphaFoldDB" id="A0A167B7S9"/>
<comment type="caution">
    <text evidence="3">The sequence shown here is derived from an EMBL/GenBank/DDBJ whole genome shotgun (WGS) entry which is preliminary data.</text>
</comment>
<comment type="similarity">
    <text evidence="1">Belongs to the zinc-containing alcohol dehydrogenase family.</text>
</comment>
<accession>A0A167B7S9</accession>
<organism evidence="3 4">
    <name type="scientific">Metarhizium rileyi (strain RCEF 4871)</name>
    <name type="common">Nomuraea rileyi</name>
    <dbReference type="NCBI Taxonomy" id="1649241"/>
    <lineage>
        <taxon>Eukaryota</taxon>
        <taxon>Fungi</taxon>
        <taxon>Dikarya</taxon>
        <taxon>Ascomycota</taxon>
        <taxon>Pezizomycotina</taxon>
        <taxon>Sordariomycetes</taxon>
        <taxon>Hypocreomycetidae</taxon>
        <taxon>Hypocreales</taxon>
        <taxon>Clavicipitaceae</taxon>
        <taxon>Metarhizium</taxon>
    </lineage>
</organism>
<dbReference type="OMA" id="DHKMVTH"/>
<dbReference type="GO" id="GO:0016651">
    <property type="term" value="F:oxidoreductase activity, acting on NAD(P)H"/>
    <property type="evidence" value="ECO:0007669"/>
    <property type="project" value="InterPro"/>
</dbReference>